<dbReference type="PROSITE" id="PS50011">
    <property type="entry name" value="PROTEIN_KINASE_DOM"/>
    <property type="match status" value="1"/>
</dbReference>
<evidence type="ECO:0000256" key="3">
    <source>
        <dbReference type="ARBA" id="ARBA00022840"/>
    </source>
</evidence>
<protein>
    <submittedName>
        <fullName evidence="7">Protein kinase domain-containing protein</fullName>
    </submittedName>
</protein>
<sequence>MNSDLGASDEMVCVPTAFQSTSRINDNEILSLIKISRLSSGKNRFGKVYKFLDTKKMIEIAATRIKLDEFDPWSHSRHDKISEFLDELDVFATLRHQRIARFFGSYVDHAKNKLTLFREYLPNGSVLDRVKQAPLEECTALKFFRQTAEALYFLHSQQPTIVHRNVRASNLLLTISNDVKLCDFGVSLELSADDFEGEFSETIPSYYRITLLTAAPEALPDISTPRKFRTPYDIWSLGCVLVTMLTQNPPYFDECQDKSDNEVFKFLSEQAADGSRRFSYKSISLIPDASEEVQHLLNSVLVLDEEQRPTAEQILQLDQVKLNERLCSVNPLSMGSKKRRQFSLDMDEIIADRSHNNGTTRTKKTRRYLPLLNRTVTIDSAEDNDDIEIGNNSDHEEEEEPESPLYYFFRFHISRMIIFLILLSKWSGLVFISAVVLAFVASVIFLMIYLVFIGIEGICGCNLNEGFVVLIALILLPIMILLTTLCCNNACEKYNQAVENGTIRRSRFFHGPPQKDVTLCGVTVFRGIRKSGRKANAKKEEKKKDGEEDATAVHLLSKGKIVNNIAQLA</sequence>
<keyword evidence="2" id="KW-0547">Nucleotide-binding</keyword>
<organism evidence="6 7">
    <name type="scientific">Steinernema glaseri</name>
    <dbReference type="NCBI Taxonomy" id="37863"/>
    <lineage>
        <taxon>Eukaryota</taxon>
        <taxon>Metazoa</taxon>
        <taxon>Ecdysozoa</taxon>
        <taxon>Nematoda</taxon>
        <taxon>Chromadorea</taxon>
        <taxon>Rhabditida</taxon>
        <taxon>Tylenchina</taxon>
        <taxon>Panagrolaimomorpha</taxon>
        <taxon>Strongyloidoidea</taxon>
        <taxon>Steinernematidae</taxon>
        <taxon>Steinernema</taxon>
    </lineage>
</organism>
<dbReference type="GO" id="GO:0004674">
    <property type="term" value="F:protein serine/threonine kinase activity"/>
    <property type="evidence" value="ECO:0007669"/>
    <property type="project" value="TreeGrafter"/>
</dbReference>
<evidence type="ECO:0000313" key="7">
    <source>
        <dbReference type="WBParaSite" id="L893_g2786.t3"/>
    </source>
</evidence>
<evidence type="ECO:0000259" key="5">
    <source>
        <dbReference type="PROSITE" id="PS50011"/>
    </source>
</evidence>
<evidence type="ECO:0000313" key="6">
    <source>
        <dbReference type="Proteomes" id="UP000095287"/>
    </source>
</evidence>
<dbReference type="Pfam" id="PF00069">
    <property type="entry name" value="Pkinase"/>
    <property type="match status" value="1"/>
</dbReference>
<accession>A0A1I7ZLW4</accession>
<keyword evidence="4" id="KW-0472">Membrane</keyword>
<keyword evidence="6" id="KW-1185">Reference proteome</keyword>
<dbReference type="GO" id="GO:0005737">
    <property type="term" value="C:cytoplasm"/>
    <property type="evidence" value="ECO:0007669"/>
    <property type="project" value="TreeGrafter"/>
</dbReference>
<dbReference type="Gene3D" id="1.10.510.10">
    <property type="entry name" value="Transferase(Phosphotransferase) domain 1"/>
    <property type="match status" value="1"/>
</dbReference>
<dbReference type="PANTHER" id="PTHR48012">
    <property type="entry name" value="STERILE20-LIKE KINASE, ISOFORM B-RELATED"/>
    <property type="match status" value="1"/>
</dbReference>
<evidence type="ECO:0000256" key="4">
    <source>
        <dbReference type="SAM" id="Phobius"/>
    </source>
</evidence>
<dbReference type="Proteomes" id="UP000095287">
    <property type="component" value="Unplaced"/>
</dbReference>
<keyword evidence="4" id="KW-1133">Transmembrane helix</keyword>
<evidence type="ECO:0000256" key="1">
    <source>
        <dbReference type="ARBA" id="ARBA00008874"/>
    </source>
</evidence>
<dbReference type="InterPro" id="IPR050629">
    <property type="entry name" value="STE20/SPS1-PAK"/>
</dbReference>
<name>A0A1I7ZLW4_9BILA</name>
<feature type="domain" description="Protein kinase" evidence="5">
    <location>
        <begin position="34"/>
        <end position="322"/>
    </location>
</feature>
<dbReference type="AlphaFoldDB" id="A0A1I7ZLW4"/>
<evidence type="ECO:0000256" key="2">
    <source>
        <dbReference type="ARBA" id="ARBA00022741"/>
    </source>
</evidence>
<dbReference type="GO" id="GO:0005524">
    <property type="term" value="F:ATP binding"/>
    <property type="evidence" value="ECO:0007669"/>
    <property type="project" value="UniProtKB-KW"/>
</dbReference>
<feature type="transmembrane region" description="Helical" evidence="4">
    <location>
        <begin position="467"/>
        <end position="487"/>
    </location>
</feature>
<dbReference type="InterPro" id="IPR011009">
    <property type="entry name" value="Kinase-like_dom_sf"/>
</dbReference>
<feature type="transmembrane region" description="Helical" evidence="4">
    <location>
        <begin position="430"/>
        <end position="455"/>
    </location>
</feature>
<keyword evidence="3" id="KW-0067">ATP-binding</keyword>
<keyword evidence="4" id="KW-0812">Transmembrane</keyword>
<dbReference type="SUPFAM" id="SSF56112">
    <property type="entry name" value="Protein kinase-like (PK-like)"/>
    <property type="match status" value="1"/>
</dbReference>
<comment type="similarity">
    <text evidence="1">Belongs to the protein kinase superfamily. STE Ser/Thr protein kinase family. STE20 subfamily.</text>
</comment>
<dbReference type="InterPro" id="IPR000719">
    <property type="entry name" value="Prot_kinase_dom"/>
</dbReference>
<dbReference type="WBParaSite" id="L893_g2786.t3">
    <property type="protein sequence ID" value="L893_g2786.t3"/>
    <property type="gene ID" value="L893_g2786"/>
</dbReference>
<feature type="transmembrane region" description="Helical" evidence="4">
    <location>
        <begin position="405"/>
        <end position="423"/>
    </location>
</feature>
<proteinExistence type="inferred from homology"/>
<reference evidence="7" key="1">
    <citation type="submission" date="2016-11" db="UniProtKB">
        <authorList>
            <consortium name="WormBaseParasite"/>
        </authorList>
    </citation>
    <scope>IDENTIFICATION</scope>
</reference>